<evidence type="ECO:0000313" key="3">
    <source>
        <dbReference type="Proteomes" id="UP000485058"/>
    </source>
</evidence>
<comment type="caution">
    <text evidence="2">The sequence shown here is derived from an EMBL/GenBank/DDBJ whole genome shotgun (WGS) entry which is preliminary data.</text>
</comment>
<organism evidence="2 3">
    <name type="scientific">Haematococcus lacustris</name>
    <name type="common">Green alga</name>
    <name type="synonym">Haematococcus pluvialis</name>
    <dbReference type="NCBI Taxonomy" id="44745"/>
    <lineage>
        <taxon>Eukaryota</taxon>
        <taxon>Viridiplantae</taxon>
        <taxon>Chlorophyta</taxon>
        <taxon>core chlorophytes</taxon>
        <taxon>Chlorophyceae</taxon>
        <taxon>CS clade</taxon>
        <taxon>Chlamydomonadales</taxon>
        <taxon>Haematococcaceae</taxon>
        <taxon>Haematococcus</taxon>
    </lineage>
</organism>
<evidence type="ECO:0000313" key="2">
    <source>
        <dbReference type="EMBL" id="GFH16321.1"/>
    </source>
</evidence>
<feature type="compositionally biased region" description="Polar residues" evidence="1">
    <location>
        <begin position="141"/>
        <end position="159"/>
    </location>
</feature>
<evidence type="ECO:0000256" key="1">
    <source>
        <dbReference type="SAM" id="MobiDB-lite"/>
    </source>
</evidence>
<name>A0A699Z2N6_HAELA</name>
<dbReference type="AlphaFoldDB" id="A0A699Z2N6"/>
<protein>
    <submittedName>
        <fullName evidence="2">Uncharacterized protein</fullName>
    </submittedName>
</protein>
<sequence length="195" mass="20880">MTDLWQLILRPYVPCPPSIQAQASQVQAAEPSVSQGMAVSPLGVTRPARQGSPDHHAAGRPASTLRNTALSFSAAWISRMLALSVSIVDEHALAPADAPRFLHRPRAPDPDRTALLPEQPLLVGRAADCAAVAVLKPTRPTCDNSSKAAGTSDRTSGGSRHTPWRGAPARPHHRPACQTPPCCQCRPWRLELPTH</sequence>
<dbReference type="Proteomes" id="UP000485058">
    <property type="component" value="Unassembled WGS sequence"/>
</dbReference>
<keyword evidence="3" id="KW-1185">Reference proteome</keyword>
<accession>A0A699Z2N6</accession>
<gene>
    <name evidence="2" type="ORF">HaLaN_12715</name>
</gene>
<feature type="region of interest" description="Disordered" evidence="1">
    <location>
        <begin position="43"/>
        <end position="62"/>
    </location>
</feature>
<feature type="region of interest" description="Disordered" evidence="1">
    <location>
        <begin position="140"/>
        <end position="178"/>
    </location>
</feature>
<proteinExistence type="predicted"/>
<dbReference type="EMBL" id="BLLF01000979">
    <property type="protein sequence ID" value="GFH16321.1"/>
    <property type="molecule type" value="Genomic_DNA"/>
</dbReference>
<reference evidence="2 3" key="1">
    <citation type="submission" date="2020-02" db="EMBL/GenBank/DDBJ databases">
        <title>Draft genome sequence of Haematococcus lacustris strain NIES-144.</title>
        <authorList>
            <person name="Morimoto D."/>
            <person name="Nakagawa S."/>
            <person name="Yoshida T."/>
            <person name="Sawayama S."/>
        </authorList>
    </citation>
    <scope>NUCLEOTIDE SEQUENCE [LARGE SCALE GENOMIC DNA]</scope>
    <source>
        <strain evidence="2 3">NIES-144</strain>
    </source>
</reference>